<dbReference type="GO" id="GO:0005737">
    <property type="term" value="C:cytoplasm"/>
    <property type="evidence" value="ECO:0007669"/>
    <property type="project" value="TreeGrafter"/>
</dbReference>
<keyword evidence="4 6" id="KW-0456">Lyase</keyword>
<dbReference type="PANTHER" id="PTHR42909:SF1">
    <property type="entry name" value="CARBOHYDRATE KINASE PFKB DOMAIN-CONTAINING PROTEIN"/>
    <property type="match status" value="1"/>
</dbReference>
<comment type="function">
    <text evidence="6">Catalyzes the reversible cleavage of pseudouridine 5'-phosphate (PsiMP) to ribose 5-phosphate and uracil. Functions biologically in the cleavage direction, as part of a pseudouridine degradation pathway.</text>
</comment>
<dbReference type="HAMAP" id="MF_01876">
    <property type="entry name" value="PsiMP_glycosidase"/>
    <property type="match status" value="1"/>
</dbReference>
<feature type="active site" description="Nucleophile" evidence="6">
    <location>
        <position position="162"/>
    </location>
</feature>
<evidence type="ECO:0000256" key="4">
    <source>
        <dbReference type="ARBA" id="ARBA00023239"/>
    </source>
</evidence>
<dbReference type="Gene3D" id="3.40.1790.10">
    <property type="entry name" value="Indigoidine synthase domain"/>
    <property type="match status" value="1"/>
</dbReference>
<dbReference type="EC" id="4.2.1.70" evidence="6"/>
<dbReference type="PANTHER" id="PTHR42909">
    <property type="entry name" value="ZGC:136858"/>
    <property type="match status" value="1"/>
</dbReference>
<gene>
    <name evidence="6" type="primary">psuG</name>
    <name evidence="7" type="ORF">HF992_09180</name>
</gene>
<keyword evidence="1 6" id="KW-0479">Metal-binding</keyword>
<protein>
    <recommendedName>
        <fullName evidence="6">Pseudouridine-5'-phosphate glycosidase</fullName>
        <shortName evidence="6">PsiMP glycosidase</shortName>
        <ecNumber evidence="6">4.2.1.70</ecNumber>
    </recommendedName>
</protein>
<comment type="subunit">
    <text evidence="6">Homotrimer.</text>
</comment>
<keyword evidence="5 6" id="KW-0326">Glycosidase</keyword>
<dbReference type="Proteomes" id="UP000522720">
    <property type="component" value="Unassembled WGS sequence"/>
</dbReference>
<dbReference type="Pfam" id="PF04227">
    <property type="entry name" value="Indigoidine_A"/>
    <property type="match status" value="1"/>
</dbReference>
<evidence type="ECO:0000313" key="8">
    <source>
        <dbReference type="Proteomes" id="UP000522720"/>
    </source>
</evidence>
<keyword evidence="2 6" id="KW-0378">Hydrolase</keyword>
<keyword evidence="8" id="KW-1185">Reference proteome</keyword>
<dbReference type="SUPFAM" id="SSF110581">
    <property type="entry name" value="Indigoidine synthase A-like"/>
    <property type="match status" value="1"/>
</dbReference>
<feature type="binding site" evidence="6">
    <location>
        <position position="141"/>
    </location>
    <ligand>
        <name>Mn(2+)</name>
        <dbReference type="ChEBI" id="CHEBI:29035"/>
    </ligand>
</feature>
<proteinExistence type="inferred from homology"/>
<evidence type="ECO:0000256" key="5">
    <source>
        <dbReference type="ARBA" id="ARBA00023295"/>
    </source>
</evidence>
<dbReference type="GO" id="GO:0004730">
    <property type="term" value="F:pseudouridylate synthase activity"/>
    <property type="evidence" value="ECO:0007669"/>
    <property type="project" value="UniProtKB-UniRule"/>
</dbReference>
<sequence>MMTIERYLEFSPEVAEAKASGKPIVALESTIISHGMPYPQNVEMAKTVEQIIRDNGAVPATIAIMDGKYKIGLSEADLERLATEKNVAKVSRRDLAEIIATKRIGATTVATTMIGAAFAGIKFFVTGGIGGVHRGFEETMDVSADLDELAQTPVTVICAGAKSILDLPRTLEYLETKGVPVVGYKTEVLPAFYTGTSPYRLNSHTDSVDTLASIVKTSEELGLNGGLLVVNPIPKEHELEASYIDSIIEKAVAEAEEKGIVGKDITPFLLGKIVELTEGKSLAANIQLVYNNAKVGAQIASSYNQL</sequence>
<dbReference type="EMBL" id="JAAXPR010000019">
    <property type="protein sequence ID" value="NKZ20997.1"/>
    <property type="molecule type" value="Genomic_DNA"/>
</dbReference>
<feature type="binding site" evidence="6">
    <location>
        <begin position="143"/>
        <end position="145"/>
    </location>
    <ligand>
        <name>substrate</name>
    </ligand>
</feature>
<keyword evidence="3 6" id="KW-0464">Manganese</keyword>
<reference evidence="7 8" key="1">
    <citation type="submission" date="2020-04" db="EMBL/GenBank/DDBJ databases">
        <title>MicrobeNet Type strains.</title>
        <authorList>
            <person name="Nicholson A.C."/>
        </authorList>
    </citation>
    <scope>NUCLEOTIDE SEQUENCE [LARGE SCALE GENOMIC DNA]</scope>
    <source>
        <strain evidence="7 8">CCUG 69612</strain>
    </source>
</reference>
<dbReference type="GO" id="GO:0046113">
    <property type="term" value="P:nucleobase catabolic process"/>
    <property type="evidence" value="ECO:0007669"/>
    <property type="project" value="UniProtKB-UniRule"/>
</dbReference>
<comment type="catalytic activity">
    <reaction evidence="6">
        <text>D-ribose 5-phosphate + uracil = psi-UMP + H2O</text>
        <dbReference type="Rhea" id="RHEA:18337"/>
        <dbReference type="ChEBI" id="CHEBI:15377"/>
        <dbReference type="ChEBI" id="CHEBI:17568"/>
        <dbReference type="ChEBI" id="CHEBI:58380"/>
        <dbReference type="ChEBI" id="CHEBI:78346"/>
        <dbReference type="EC" id="4.2.1.70"/>
    </reaction>
</comment>
<accession>A0A7X6MYY2</accession>
<comment type="similarity">
    <text evidence="6">Belongs to the pseudouridine-5'-phosphate glycosidase family.</text>
</comment>
<evidence type="ECO:0000256" key="2">
    <source>
        <dbReference type="ARBA" id="ARBA00022801"/>
    </source>
</evidence>
<dbReference type="GO" id="GO:0046872">
    <property type="term" value="F:metal ion binding"/>
    <property type="evidence" value="ECO:0007669"/>
    <property type="project" value="UniProtKB-KW"/>
</dbReference>
<dbReference type="InterPro" id="IPR022830">
    <property type="entry name" value="Indigdn_synthA-like"/>
</dbReference>
<dbReference type="GO" id="GO:0016798">
    <property type="term" value="F:hydrolase activity, acting on glycosyl bonds"/>
    <property type="evidence" value="ECO:0007669"/>
    <property type="project" value="UniProtKB-KW"/>
</dbReference>
<feature type="binding site" evidence="6">
    <location>
        <position position="109"/>
    </location>
    <ligand>
        <name>substrate</name>
    </ligand>
</feature>
<evidence type="ECO:0000256" key="1">
    <source>
        <dbReference type="ARBA" id="ARBA00022723"/>
    </source>
</evidence>
<evidence type="ECO:0000256" key="3">
    <source>
        <dbReference type="ARBA" id="ARBA00023211"/>
    </source>
</evidence>
<evidence type="ECO:0000313" key="7">
    <source>
        <dbReference type="EMBL" id="NKZ20997.1"/>
    </source>
</evidence>
<evidence type="ECO:0000256" key="6">
    <source>
        <dbReference type="HAMAP-Rule" id="MF_01876"/>
    </source>
</evidence>
<feature type="binding site" evidence="6">
    <location>
        <position position="89"/>
    </location>
    <ligand>
        <name>substrate</name>
    </ligand>
</feature>
<dbReference type="InterPro" id="IPR007342">
    <property type="entry name" value="PsuG"/>
</dbReference>
<organism evidence="7 8">
    <name type="scientific">Streptococcus ovuberis</name>
    <dbReference type="NCBI Taxonomy" id="1936207"/>
    <lineage>
        <taxon>Bacteria</taxon>
        <taxon>Bacillati</taxon>
        <taxon>Bacillota</taxon>
        <taxon>Bacilli</taxon>
        <taxon>Lactobacillales</taxon>
        <taxon>Streptococcaceae</taxon>
        <taxon>Streptococcus</taxon>
    </lineage>
</organism>
<feature type="active site" description="Proton donor" evidence="6">
    <location>
        <position position="28"/>
    </location>
</feature>
<name>A0A7X6MYY2_9STRE</name>
<comment type="caution">
    <text evidence="7">The sequence shown here is derived from an EMBL/GenBank/DDBJ whole genome shotgun (WGS) entry which is preliminary data.</text>
</comment>
<comment type="cofactor">
    <cofactor evidence="6">
        <name>Mn(2+)</name>
        <dbReference type="ChEBI" id="CHEBI:29035"/>
    </cofactor>
    <text evidence="6">Binds 1 Mn(2+) ion per subunit.</text>
</comment>
<dbReference type="AlphaFoldDB" id="A0A7X6MYY2"/>